<comment type="caution">
    <text evidence="1">The sequence shown here is derived from an EMBL/GenBank/DDBJ whole genome shotgun (WGS) entry which is preliminary data.</text>
</comment>
<dbReference type="EC" id="1.4.99.-" evidence="1"/>
<gene>
    <name evidence="1" type="ORF">AB4Y32_20995</name>
</gene>
<reference evidence="1" key="1">
    <citation type="submission" date="2024-07" db="EMBL/GenBank/DDBJ databases">
        <title>A survey of Mimosa microsymbionts across Brazilian biomes reveals a high diversity of Paraburkholderia nodulating endemic species, but also that Cupriavidus is common as a symbiont of widespread species.</title>
        <authorList>
            <person name="Rouws L."/>
            <person name="Barauna A."/>
            <person name="Beukes C."/>
            <person name="Rouws J.R.C."/>
            <person name="De Faria S.M."/>
            <person name="Gross E."/>
            <person name="Bueno Dos Reis Junior F."/>
            <person name="Simon M.F."/>
            <person name="Maluk M."/>
            <person name="Odee D.W."/>
            <person name="Kenicer G."/>
            <person name="Young J.P.W."/>
            <person name="Reis V.M."/>
            <person name="Zilli J."/>
            <person name="James E.K."/>
        </authorList>
    </citation>
    <scope>NUCLEOTIDE SEQUENCE</scope>
    <source>
        <strain evidence="1">EG181B</strain>
    </source>
</reference>
<name>A0ACC6U3U6_9BURK</name>
<organism evidence="1 2">
    <name type="scientific">Paraburkholderia phymatum</name>
    <dbReference type="NCBI Taxonomy" id="148447"/>
    <lineage>
        <taxon>Bacteria</taxon>
        <taxon>Pseudomonadati</taxon>
        <taxon>Pseudomonadota</taxon>
        <taxon>Betaproteobacteria</taxon>
        <taxon>Burkholderiales</taxon>
        <taxon>Burkholderiaceae</taxon>
        <taxon>Paraburkholderia</taxon>
    </lineage>
</organism>
<evidence type="ECO:0000313" key="1">
    <source>
        <dbReference type="EMBL" id="MEX3934241.1"/>
    </source>
</evidence>
<evidence type="ECO:0000313" key="2">
    <source>
        <dbReference type="Proteomes" id="UP001558850"/>
    </source>
</evidence>
<accession>A0ACC6U3U6</accession>
<proteinExistence type="predicted"/>
<dbReference type="Proteomes" id="UP001558850">
    <property type="component" value="Unassembled WGS sequence"/>
</dbReference>
<sequence>MTSIVLGAGIAGVTTAYYLAMDGRAVTVLDRRSGVALETSFANAGLVAPGHSYTWASPRAPKILLKSLFVEGQALRLRLNADPHMWAWCALFLRNCTATRSRENTTRKVRLCRYAQDQLQQVTAREQLQYDGIRRGLLYLYRDAASFERGRSNMSILVDNGLPLETLDAAQAVAREPALEHARDRIAGAIYCPTDESGDACQFTRELQKVCERLGVRFMFDTPISRIETAGDDAIAGVRTPAGLIAGDDYVLALGSYSPILARPLGYRLAIYPVKGYSATFPAGREHRPPQIGGVDENHLVAWARFGARLRFTATAEFAGYDTHHTPSDFAPILRSARELFPDGADYTKPSYWAGLRPMTPEGTPLIGRTRHRNLFLNTGHGHMGWTMSCGTAKLLADIMAGRTPELDLTGMVIK</sequence>
<dbReference type="EMBL" id="JBFRCH010000012">
    <property type="protein sequence ID" value="MEX3934241.1"/>
    <property type="molecule type" value="Genomic_DNA"/>
</dbReference>
<keyword evidence="2" id="KW-1185">Reference proteome</keyword>
<keyword evidence="1" id="KW-0560">Oxidoreductase</keyword>
<protein>
    <submittedName>
        <fullName evidence="1">D-amino acid dehydrogenase</fullName>
        <ecNumber evidence="1">1.4.99.-</ecNumber>
    </submittedName>
</protein>